<dbReference type="PIRSF" id="PIRSF016578">
    <property type="entry name" value="HsaA"/>
    <property type="match status" value="1"/>
</dbReference>
<comment type="caution">
    <text evidence="5">The sequence shown here is derived from an EMBL/GenBank/DDBJ whole genome shotgun (WGS) entry which is preliminary data.</text>
</comment>
<dbReference type="InterPro" id="IPR037069">
    <property type="entry name" value="AcylCoA_DH/ox_N_sf"/>
</dbReference>
<evidence type="ECO:0000259" key="3">
    <source>
        <dbReference type="Pfam" id="PF02770"/>
    </source>
</evidence>
<dbReference type="Gene3D" id="1.10.540.10">
    <property type="entry name" value="Acyl-CoA dehydrogenase/oxidase, N-terminal domain"/>
    <property type="match status" value="1"/>
</dbReference>
<dbReference type="EMBL" id="LQNT01000013">
    <property type="protein sequence ID" value="KZE36412.1"/>
    <property type="molecule type" value="Genomic_DNA"/>
</dbReference>
<dbReference type="InterPro" id="IPR009100">
    <property type="entry name" value="AcylCoA_DH/oxidase_NM_dom_sf"/>
</dbReference>
<reference evidence="5 6" key="1">
    <citation type="submission" date="2016-01" db="EMBL/GenBank/DDBJ databases">
        <title>Whole genome sequencing of Bhargavaea cecembensis T14.</title>
        <authorList>
            <person name="Hong K.W."/>
        </authorList>
    </citation>
    <scope>NUCLEOTIDE SEQUENCE [LARGE SCALE GENOMIC DNA]</scope>
    <source>
        <strain evidence="5 6">T14</strain>
    </source>
</reference>
<proteinExistence type="predicted"/>
<dbReference type="InterPro" id="IPR006091">
    <property type="entry name" value="Acyl-CoA_Oxase/DH_mid-dom"/>
</dbReference>
<sequence>MTVKEQAVQYGTSQFDELIAAVRNDAKRRRELPGTEHPHQSIRLLKEARFGALRLPVAFGGGGATIPELFEALIRLAEADPDVAHILRAHFWQVEAYLMDTEAPGNKKWLEKVADGAILGNAYTEISSKNVGKLQFNTTLLPDGERYVLNGSKYYSTGTMYSDYIVVTAANEKNEAVAAVVPADRKGVEIIDDWDGFGQRSTGSGTTHFRHVEVSPDEFSLMEAKTPFNSYLQLFLQAVIAGITQEILSDAKEIILSRNRTFTYATSNTPAEDPQLQQVLGRLASNAYAAKAIVLQAAHALQRTVDSVQNGEVQVSATHEAALEAAEAKVIVDELALQSANLLFEVGGSSVVRAGKQYDRHWRNIRTIASHNPAVYKERWIGNHLVNGVELPIHEVYF</sequence>
<dbReference type="Pfam" id="PF08028">
    <property type="entry name" value="Acyl-CoA_dh_2"/>
    <property type="match status" value="1"/>
</dbReference>
<dbReference type="PANTHER" id="PTHR48083:SF19">
    <property type="entry name" value="FLAVIN-DEPENDENT MONOOXYGENASE, OXYGENASE SUBUNIT HSAA"/>
    <property type="match status" value="1"/>
</dbReference>
<dbReference type="GO" id="GO:0033539">
    <property type="term" value="P:fatty acid beta-oxidation using acyl-CoA dehydrogenase"/>
    <property type="evidence" value="ECO:0007669"/>
    <property type="project" value="TreeGrafter"/>
</dbReference>
<dbReference type="InterPro" id="IPR046373">
    <property type="entry name" value="Acyl-CoA_Oxase/DH_mid-dom_sf"/>
</dbReference>
<dbReference type="GO" id="GO:0050660">
    <property type="term" value="F:flavin adenine dinucleotide binding"/>
    <property type="evidence" value="ECO:0007669"/>
    <property type="project" value="InterPro"/>
</dbReference>
<dbReference type="OrthoDB" id="571684at2"/>
<evidence type="ECO:0000256" key="2">
    <source>
        <dbReference type="ARBA" id="ARBA00023002"/>
    </source>
</evidence>
<dbReference type="Gene3D" id="2.40.110.10">
    <property type="entry name" value="Butyryl-CoA Dehydrogenase, subunit A, domain 2"/>
    <property type="match status" value="1"/>
</dbReference>
<dbReference type="SUPFAM" id="SSF56645">
    <property type="entry name" value="Acyl-CoA dehydrogenase NM domain-like"/>
    <property type="match status" value="1"/>
</dbReference>
<dbReference type="InterPro" id="IPR036250">
    <property type="entry name" value="AcylCo_DH-like_C"/>
</dbReference>
<dbReference type="GO" id="GO:0016712">
    <property type="term" value="F:oxidoreductase activity, acting on paired donors, with incorporation or reduction of molecular oxygen, reduced flavin or flavoprotein as one donor, and incorporation of one atom of oxygen"/>
    <property type="evidence" value="ECO:0007669"/>
    <property type="project" value="TreeGrafter"/>
</dbReference>
<dbReference type="AlphaFoldDB" id="A0A161RAU5"/>
<dbReference type="SUPFAM" id="SSF47203">
    <property type="entry name" value="Acyl-CoA dehydrogenase C-terminal domain-like"/>
    <property type="match status" value="1"/>
</dbReference>
<feature type="domain" description="Acyl-CoA oxidase/dehydrogenase middle" evidence="3">
    <location>
        <begin position="130"/>
        <end position="212"/>
    </location>
</feature>
<keyword evidence="2" id="KW-0560">Oxidoreductase</keyword>
<feature type="domain" description="Acyl-CoA dehydrogenase C-terminal" evidence="4">
    <location>
        <begin position="237"/>
        <end position="372"/>
    </location>
</feature>
<dbReference type="GO" id="GO:0003995">
    <property type="term" value="F:acyl-CoA dehydrogenase activity"/>
    <property type="evidence" value="ECO:0007669"/>
    <property type="project" value="TreeGrafter"/>
</dbReference>
<dbReference type="PANTHER" id="PTHR48083">
    <property type="entry name" value="MEDIUM-CHAIN SPECIFIC ACYL-COA DEHYDROGENASE, MITOCHONDRIAL-RELATED"/>
    <property type="match status" value="1"/>
</dbReference>
<dbReference type="InterPro" id="IPR050741">
    <property type="entry name" value="Acyl-CoA_dehydrogenase"/>
</dbReference>
<accession>A0A161RAU5</accession>
<dbReference type="Gene3D" id="1.20.140.10">
    <property type="entry name" value="Butyryl-CoA Dehydrogenase, subunit A, domain 3"/>
    <property type="match status" value="1"/>
</dbReference>
<evidence type="ECO:0000259" key="4">
    <source>
        <dbReference type="Pfam" id="PF08028"/>
    </source>
</evidence>
<protein>
    <submittedName>
        <fullName evidence="5">Acyl-CoA dehydrogenase</fullName>
    </submittedName>
</protein>
<evidence type="ECO:0000313" key="6">
    <source>
        <dbReference type="Proteomes" id="UP000076490"/>
    </source>
</evidence>
<gene>
    <name evidence="5" type="ORF">AV656_14825</name>
</gene>
<dbReference type="RefSeq" id="WP_063183607.1">
    <property type="nucleotide sequence ID" value="NZ_LQNT01000013.1"/>
</dbReference>
<dbReference type="Pfam" id="PF02770">
    <property type="entry name" value="Acyl-CoA_dh_M"/>
    <property type="match status" value="1"/>
</dbReference>
<keyword evidence="1" id="KW-0285">Flavoprotein</keyword>
<evidence type="ECO:0000256" key="1">
    <source>
        <dbReference type="ARBA" id="ARBA00022630"/>
    </source>
</evidence>
<evidence type="ECO:0000313" key="5">
    <source>
        <dbReference type="EMBL" id="KZE36412.1"/>
    </source>
</evidence>
<organism evidence="5 6">
    <name type="scientific">Bhargavaea cecembensis</name>
    <dbReference type="NCBI Taxonomy" id="394098"/>
    <lineage>
        <taxon>Bacteria</taxon>
        <taxon>Bacillati</taxon>
        <taxon>Bacillota</taxon>
        <taxon>Bacilli</taxon>
        <taxon>Bacillales</taxon>
        <taxon>Caryophanaceae</taxon>
        <taxon>Bhargavaea</taxon>
    </lineage>
</organism>
<dbReference type="Proteomes" id="UP000076490">
    <property type="component" value="Unassembled WGS sequence"/>
</dbReference>
<dbReference type="InterPro" id="IPR013107">
    <property type="entry name" value="Acyl-CoA_DH_C"/>
</dbReference>
<name>A0A161RAU5_9BACL</name>
<dbReference type="GO" id="GO:0005737">
    <property type="term" value="C:cytoplasm"/>
    <property type="evidence" value="ECO:0007669"/>
    <property type="project" value="TreeGrafter"/>
</dbReference>